<dbReference type="SUPFAM" id="SSF82693">
    <property type="entry name" value="Multidrug efflux transporter AcrB pore domain, PN1, PN2, PC1 and PC2 subdomains"/>
    <property type="match status" value="1"/>
</dbReference>
<organism evidence="1">
    <name type="scientific">mine drainage metagenome</name>
    <dbReference type="NCBI Taxonomy" id="410659"/>
    <lineage>
        <taxon>unclassified sequences</taxon>
        <taxon>metagenomes</taxon>
        <taxon>ecological metagenomes</taxon>
    </lineage>
</organism>
<dbReference type="Gene3D" id="3.30.70.1440">
    <property type="entry name" value="Multidrug efflux transporter AcrB pore domain"/>
    <property type="match status" value="1"/>
</dbReference>
<dbReference type="GO" id="GO:0042910">
    <property type="term" value="F:xenobiotic transmembrane transporter activity"/>
    <property type="evidence" value="ECO:0007669"/>
    <property type="project" value="TreeGrafter"/>
</dbReference>
<dbReference type="EMBL" id="AUZZ01003713">
    <property type="protein sequence ID" value="EQD56255.1"/>
    <property type="molecule type" value="Genomic_DNA"/>
</dbReference>
<dbReference type="PANTHER" id="PTHR32063:SF0">
    <property type="entry name" value="SWARMING MOTILITY PROTEIN SWRC"/>
    <property type="match status" value="1"/>
</dbReference>
<dbReference type="PANTHER" id="PTHR32063">
    <property type="match status" value="1"/>
</dbReference>
<dbReference type="GO" id="GO:0005886">
    <property type="term" value="C:plasma membrane"/>
    <property type="evidence" value="ECO:0007669"/>
    <property type="project" value="TreeGrafter"/>
</dbReference>
<proteinExistence type="predicted"/>
<feature type="non-terminal residue" evidence="1">
    <location>
        <position position="170"/>
    </location>
</feature>
<dbReference type="Gene3D" id="1.20.1640.10">
    <property type="entry name" value="Multidrug efflux transporter AcrB transmembrane domain"/>
    <property type="match status" value="1"/>
</dbReference>
<dbReference type="InterPro" id="IPR001036">
    <property type="entry name" value="Acrflvin-R"/>
</dbReference>
<reference evidence="1" key="2">
    <citation type="journal article" date="2014" name="ISME J.">
        <title>Microbial stratification in low pH oxic and suboxic macroscopic growths along an acid mine drainage.</title>
        <authorList>
            <person name="Mendez-Garcia C."/>
            <person name="Mesa V."/>
            <person name="Sprenger R.R."/>
            <person name="Richter M."/>
            <person name="Diez M.S."/>
            <person name="Solano J."/>
            <person name="Bargiela R."/>
            <person name="Golyshina O.V."/>
            <person name="Manteca A."/>
            <person name="Ramos J.L."/>
            <person name="Gallego J.R."/>
            <person name="Llorente I."/>
            <person name="Martins Dos Santos V.A."/>
            <person name="Jensen O.N."/>
            <person name="Pelaez A.I."/>
            <person name="Sanchez J."/>
            <person name="Ferrer M."/>
        </authorList>
    </citation>
    <scope>NUCLEOTIDE SEQUENCE</scope>
</reference>
<name>T1BQG9_9ZZZZ</name>
<protein>
    <submittedName>
        <fullName evidence="1">Acriflavin resistance protein</fullName>
    </submittedName>
</protein>
<evidence type="ECO:0000313" key="1">
    <source>
        <dbReference type="EMBL" id="EQD56255.1"/>
    </source>
</evidence>
<gene>
    <name evidence="1" type="ORF">B2A_05349</name>
</gene>
<dbReference type="Pfam" id="PF00873">
    <property type="entry name" value="ACR_tran"/>
    <property type="match status" value="1"/>
</dbReference>
<dbReference type="Gene3D" id="3.30.70.1430">
    <property type="entry name" value="Multidrug efflux transporter AcrB pore domain"/>
    <property type="match status" value="1"/>
</dbReference>
<reference evidence="1" key="1">
    <citation type="submission" date="2013-08" db="EMBL/GenBank/DDBJ databases">
        <authorList>
            <person name="Mendez C."/>
            <person name="Richter M."/>
            <person name="Ferrer M."/>
            <person name="Sanchez J."/>
        </authorList>
    </citation>
    <scope>NUCLEOTIDE SEQUENCE</scope>
</reference>
<dbReference type="AlphaFoldDB" id="T1BQG9"/>
<accession>T1BQG9</accession>
<comment type="caution">
    <text evidence="1">The sequence shown here is derived from an EMBL/GenBank/DDBJ whole genome shotgun (WGS) entry which is preliminary data.</text>
</comment>
<sequence length="170" mass="18509">MRKPVWAVPVVAALLIAAAVGALWLPTAFLPHWDEGIFVVPYRTPVGTGVRETTQVGRDMMRIALRNPAVARASLVVGRGLGNAYATPNKGGITILLKRHRGASVWQVMQQLRQRYRAAFPDLTTLETMQVMINRLGNLSGSHAPLVVELFGKSALVLHQAGERLLSALL</sequence>